<organism evidence="1 2">
    <name type="scientific">Actinomadura graeca</name>
    <dbReference type="NCBI Taxonomy" id="2750812"/>
    <lineage>
        <taxon>Bacteria</taxon>
        <taxon>Bacillati</taxon>
        <taxon>Actinomycetota</taxon>
        <taxon>Actinomycetes</taxon>
        <taxon>Streptosporangiales</taxon>
        <taxon>Thermomonosporaceae</taxon>
        <taxon>Actinomadura</taxon>
    </lineage>
</organism>
<dbReference type="EMBL" id="CP059572">
    <property type="protein sequence ID" value="QXJ19756.1"/>
    <property type="molecule type" value="Genomic_DNA"/>
</dbReference>
<proteinExistence type="predicted"/>
<evidence type="ECO:0000313" key="2">
    <source>
        <dbReference type="Proteomes" id="UP001049518"/>
    </source>
</evidence>
<dbReference type="Proteomes" id="UP001049518">
    <property type="component" value="Chromosome"/>
</dbReference>
<accession>A0ABX8QMH1</accession>
<keyword evidence="2" id="KW-1185">Reference proteome</keyword>
<gene>
    <name evidence="1" type="ORF">AGRA3207_000341</name>
</gene>
<evidence type="ECO:0000313" key="1">
    <source>
        <dbReference type="EMBL" id="QXJ19756.1"/>
    </source>
</evidence>
<protein>
    <submittedName>
        <fullName evidence="1">Uncharacterized protein</fullName>
    </submittedName>
</protein>
<reference evidence="1" key="1">
    <citation type="submission" date="2020-07" db="EMBL/GenBank/DDBJ databases">
        <authorList>
            <person name="Tarantini F.S."/>
            <person name="Hong K.W."/>
            <person name="Chan K.G."/>
        </authorList>
    </citation>
    <scope>NUCLEOTIDE SEQUENCE</scope>
    <source>
        <strain evidence="1">32-07</strain>
    </source>
</reference>
<dbReference type="RefSeq" id="WP_231332783.1">
    <property type="nucleotide sequence ID" value="NZ_CP059572.1"/>
</dbReference>
<name>A0ABX8QMH1_9ACTN</name>
<sequence>MLRPDLSGVFAGHSGGAGSEARCLPHFPHAARHLRDYDGGIFRWWDGFRSRVSLRARRRSPAPAWPAARLTP</sequence>